<protein>
    <submittedName>
        <fullName evidence="1">Uncharacterized protein</fullName>
    </submittedName>
</protein>
<sequence>MTVSMISACLLWEEKSEALPRGRCSGGGERGLRYDRFRREEVAVPKLV</sequence>
<reference evidence="1 2" key="1">
    <citation type="submission" date="2018-03" db="EMBL/GenBank/DDBJ databases">
        <title>Genomic Encyclopedia of Archaeal and Bacterial Type Strains, Phase II (KMG-II): from individual species to whole genera.</title>
        <authorList>
            <person name="Goeker M."/>
        </authorList>
    </citation>
    <scope>NUCLEOTIDE SEQUENCE [LARGE SCALE GENOMIC DNA]</scope>
    <source>
        <strain evidence="1 2">DSM 101533</strain>
    </source>
</reference>
<accession>A0A2T0W242</accession>
<dbReference type="Proteomes" id="UP000238007">
    <property type="component" value="Unassembled WGS sequence"/>
</dbReference>
<gene>
    <name evidence="1" type="ORF">CLV80_103372</name>
</gene>
<dbReference type="EMBL" id="PVTP01000003">
    <property type="protein sequence ID" value="PRY79040.1"/>
    <property type="molecule type" value="Genomic_DNA"/>
</dbReference>
<evidence type="ECO:0000313" key="2">
    <source>
        <dbReference type="Proteomes" id="UP000238007"/>
    </source>
</evidence>
<organism evidence="1 2">
    <name type="scientific">Yoonia maritima</name>
    <dbReference type="NCBI Taxonomy" id="1435347"/>
    <lineage>
        <taxon>Bacteria</taxon>
        <taxon>Pseudomonadati</taxon>
        <taxon>Pseudomonadota</taxon>
        <taxon>Alphaproteobacteria</taxon>
        <taxon>Rhodobacterales</taxon>
        <taxon>Paracoccaceae</taxon>
        <taxon>Yoonia</taxon>
    </lineage>
</organism>
<comment type="caution">
    <text evidence="1">The sequence shown here is derived from an EMBL/GenBank/DDBJ whole genome shotgun (WGS) entry which is preliminary data.</text>
</comment>
<keyword evidence="2" id="KW-1185">Reference proteome</keyword>
<evidence type="ECO:0000313" key="1">
    <source>
        <dbReference type="EMBL" id="PRY79040.1"/>
    </source>
</evidence>
<dbReference type="AlphaFoldDB" id="A0A2T0W242"/>
<name>A0A2T0W242_9RHOB</name>
<proteinExistence type="predicted"/>